<name>T1D986_9ZZZZ</name>
<protein>
    <submittedName>
        <fullName evidence="1">Transoposon resolvase</fullName>
    </submittedName>
</protein>
<organism evidence="1">
    <name type="scientific">mine drainage metagenome</name>
    <dbReference type="NCBI Taxonomy" id="410659"/>
    <lineage>
        <taxon>unclassified sequences</taxon>
        <taxon>metagenomes</taxon>
        <taxon>ecological metagenomes</taxon>
    </lineage>
</organism>
<accession>T1D986</accession>
<sequence>MQLVRDLARVQADQGIVSTLNRLGVRTGRGHAWTEGRLRAFRDTHHIAVYVEGERLARGELTMEETAVMLNLSTETVRRLIVRKVLAAH</sequence>
<reference evidence="1" key="1">
    <citation type="submission" date="2013-08" db="EMBL/GenBank/DDBJ databases">
        <authorList>
            <person name="Mendez C."/>
            <person name="Richter M."/>
            <person name="Ferrer M."/>
            <person name="Sanchez J."/>
        </authorList>
    </citation>
    <scope>NUCLEOTIDE SEQUENCE</scope>
</reference>
<reference evidence="1" key="2">
    <citation type="journal article" date="2014" name="ISME J.">
        <title>Microbial stratification in low pH oxic and suboxic macroscopic growths along an acid mine drainage.</title>
        <authorList>
            <person name="Mendez-Garcia C."/>
            <person name="Mesa V."/>
            <person name="Sprenger R.R."/>
            <person name="Richter M."/>
            <person name="Diez M.S."/>
            <person name="Solano J."/>
            <person name="Bargiela R."/>
            <person name="Golyshina O.V."/>
            <person name="Manteca A."/>
            <person name="Ramos J.L."/>
            <person name="Gallego J.R."/>
            <person name="Llorente I."/>
            <person name="Martins Dos Santos V.A."/>
            <person name="Jensen O.N."/>
            <person name="Pelaez A.I."/>
            <person name="Sanchez J."/>
            <person name="Ferrer M."/>
        </authorList>
    </citation>
    <scope>NUCLEOTIDE SEQUENCE</scope>
</reference>
<evidence type="ECO:0000313" key="1">
    <source>
        <dbReference type="EMBL" id="EQD77999.1"/>
    </source>
</evidence>
<gene>
    <name evidence="1" type="ORF">B1A_02509</name>
</gene>
<dbReference type="EMBL" id="AUZX01001863">
    <property type="protein sequence ID" value="EQD77999.1"/>
    <property type="molecule type" value="Genomic_DNA"/>
</dbReference>
<proteinExistence type="predicted"/>
<comment type="caution">
    <text evidence="1">The sequence shown here is derived from an EMBL/GenBank/DDBJ whole genome shotgun (WGS) entry which is preliminary data.</text>
</comment>
<feature type="non-terminal residue" evidence="1">
    <location>
        <position position="89"/>
    </location>
</feature>
<dbReference type="AlphaFoldDB" id="T1D986"/>